<dbReference type="Proteomes" id="UP000011669">
    <property type="component" value="Unassembled WGS sequence"/>
</dbReference>
<dbReference type="PATRIC" id="fig|1227455.4.peg.226"/>
<dbReference type="STRING" id="1227455.C449_01092"/>
<dbReference type="RefSeq" id="WP_006076025.1">
    <property type="nucleotide sequence ID" value="NZ_AOMD01000003.1"/>
</dbReference>
<evidence type="ECO:0000313" key="1">
    <source>
        <dbReference type="EMBL" id="EMA47615.1"/>
    </source>
</evidence>
<evidence type="ECO:0000313" key="2">
    <source>
        <dbReference type="Proteomes" id="UP000011669"/>
    </source>
</evidence>
<name>M0MT33_9EURY</name>
<gene>
    <name evidence="1" type="ORF">C449_01092</name>
</gene>
<sequence length="124" mass="14281">MTDHTLNNRLELAVPIRPMEGVRDDATMSWTEDGRKKTWDCEIEGEDDLDPIITFREVPGSMLDKFFDDGWRPKRVRLSSDCFTDTTTFIATQSERAMTDETMNITGEFDVEQAKRPGKELQDS</sequence>
<protein>
    <submittedName>
        <fullName evidence="1">Uncharacterized protein</fullName>
    </submittedName>
</protein>
<proteinExistence type="predicted"/>
<keyword evidence="2" id="KW-1185">Reference proteome</keyword>
<dbReference type="EMBL" id="AOMD01000003">
    <property type="protein sequence ID" value="EMA47615.1"/>
    <property type="molecule type" value="Genomic_DNA"/>
</dbReference>
<comment type="caution">
    <text evidence="1">The sequence shown here is derived from an EMBL/GenBank/DDBJ whole genome shotgun (WGS) entry which is preliminary data.</text>
</comment>
<organism evidence="1 2">
    <name type="scientific">Halococcus saccharolyticus DSM 5350</name>
    <dbReference type="NCBI Taxonomy" id="1227455"/>
    <lineage>
        <taxon>Archaea</taxon>
        <taxon>Methanobacteriati</taxon>
        <taxon>Methanobacteriota</taxon>
        <taxon>Stenosarchaea group</taxon>
        <taxon>Halobacteria</taxon>
        <taxon>Halobacteriales</taxon>
        <taxon>Halococcaceae</taxon>
        <taxon>Halococcus</taxon>
    </lineage>
</organism>
<reference evidence="1 2" key="1">
    <citation type="journal article" date="2014" name="PLoS Genet.">
        <title>Phylogenetically driven sequencing of extremely halophilic archaea reveals strategies for static and dynamic osmo-response.</title>
        <authorList>
            <person name="Becker E.A."/>
            <person name="Seitzer P.M."/>
            <person name="Tritt A."/>
            <person name="Larsen D."/>
            <person name="Krusor M."/>
            <person name="Yao A.I."/>
            <person name="Wu D."/>
            <person name="Madern D."/>
            <person name="Eisen J.A."/>
            <person name="Darling A.E."/>
            <person name="Facciotti M.T."/>
        </authorList>
    </citation>
    <scope>NUCLEOTIDE SEQUENCE [LARGE SCALE GENOMIC DNA]</scope>
    <source>
        <strain evidence="1 2">DSM 5350</strain>
    </source>
</reference>
<dbReference type="AlphaFoldDB" id="M0MT33"/>
<dbReference type="InParanoid" id="M0MT33"/>
<accession>M0MT33</accession>